<evidence type="ECO:0000313" key="4">
    <source>
        <dbReference type="Proteomes" id="UP000245753"/>
    </source>
</evidence>
<feature type="domain" description="Flavodoxin-like" evidence="2">
    <location>
        <begin position="115"/>
        <end position="167"/>
    </location>
</feature>
<gene>
    <name evidence="3" type="ORF">DF200_05195</name>
</gene>
<keyword evidence="4" id="KW-1185">Reference proteome</keyword>
<dbReference type="AlphaFoldDB" id="A0A2U2MSU9"/>
<dbReference type="InterPro" id="IPR008254">
    <property type="entry name" value="Flavodoxin/NO_synth"/>
</dbReference>
<evidence type="ECO:0000259" key="2">
    <source>
        <dbReference type="Pfam" id="PF12682"/>
    </source>
</evidence>
<dbReference type="PANTHER" id="PTHR39201:SF1">
    <property type="entry name" value="FLAVODOXIN-LIKE DOMAIN-CONTAINING PROTEIN"/>
    <property type="match status" value="1"/>
</dbReference>
<evidence type="ECO:0000256" key="1">
    <source>
        <dbReference type="SAM" id="MobiDB-lite"/>
    </source>
</evidence>
<proteinExistence type="predicted"/>
<feature type="region of interest" description="Disordered" evidence="1">
    <location>
        <begin position="85"/>
        <end position="107"/>
    </location>
</feature>
<reference evidence="3 4" key="1">
    <citation type="journal article" date="2018" name="Int. J. Syst. Evol. Microbiol.">
        <title>Bifidobacterium catulorum sp. nov., a novel taxon from the faeces of the baby common marmoset (Callithrix jacchus).</title>
        <authorList>
            <person name="Modesto M."/>
            <person name="Michelini S."/>
            <person name="Oki K."/>
            <person name="Biavati B."/>
            <person name="Watanabe K."/>
            <person name="Mattarelli P."/>
        </authorList>
    </citation>
    <scope>NUCLEOTIDE SEQUENCE [LARGE SCALE GENOMIC DNA]</scope>
    <source>
        <strain evidence="3 4">MRM 8.19</strain>
    </source>
</reference>
<dbReference type="Pfam" id="PF12682">
    <property type="entry name" value="Flavodoxin_4"/>
    <property type="match status" value="1"/>
</dbReference>
<dbReference type="EMBL" id="QFFN01000010">
    <property type="protein sequence ID" value="PWG59926.1"/>
    <property type="molecule type" value="Genomic_DNA"/>
</dbReference>
<organism evidence="3 4">
    <name type="scientific">Bifidobacterium catulorum</name>
    <dbReference type="NCBI Taxonomy" id="1630173"/>
    <lineage>
        <taxon>Bacteria</taxon>
        <taxon>Bacillati</taxon>
        <taxon>Actinomycetota</taxon>
        <taxon>Actinomycetes</taxon>
        <taxon>Bifidobacteriales</taxon>
        <taxon>Bifidobacteriaceae</taxon>
        <taxon>Bifidobacterium</taxon>
    </lineage>
</organism>
<dbReference type="OrthoDB" id="9806505at2"/>
<dbReference type="InterPro" id="IPR029039">
    <property type="entry name" value="Flavoprotein-like_sf"/>
</dbReference>
<sequence length="205" mass="21806">MSNGGGAMSSVIVMFSRADENYEVGYVYEGNTAKVADAIAEATGAPVIEIRPEIPYPPTYSDTVDRVKEEMAEGVKAKIVVEFANENTDENTDGGRHGGPTRGTTAESGVDAVFDAADTVYLGYPIWCGEMPLEVETFIADHDWHGKTILPFITHGGSGFKETPARIAALTGATVLPGLAIPGTDAQCRPDAVERAVADWLDPTR</sequence>
<protein>
    <submittedName>
        <fullName evidence="3">Flavodoxin</fullName>
    </submittedName>
</protein>
<dbReference type="PANTHER" id="PTHR39201">
    <property type="entry name" value="EXPORTED PROTEIN-RELATED"/>
    <property type="match status" value="1"/>
</dbReference>
<dbReference type="GO" id="GO:0010181">
    <property type="term" value="F:FMN binding"/>
    <property type="evidence" value="ECO:0007669"/>
    <property type="project" value="InterPro"/>
</dbReference>
<dbReference type="Gene3D" id="3.40.50.360">
    <property type="match status" value="1"/>
</dbReference>
<dbReference type="Proteomes" id="UP000245753">
    <property type="component" value="Unassembled WGS sequence"/>
</dbReference>
<evidence type="ECO:0000313" key="3">
    <source>
        <dbReference type="EMBL" id="PWG59926.1"/>
    </source>
</evidence>
<comment type="caution">
    <text evidence="3">The sequence shown here is derived from an EMBL/GenBank/DDBJ whole genome shotgun (WGS) entry which is preliminary data.</text>
</comment>
<dbReference type="SUPFAM" id="SSF52218">
    <property type="entry name" value="Flavoproteins"/>
    <property type="match status" value="1"/>
</dbReference>
<name>A0A2U2MSU9_9BIFI</name>
<accession>A0A2U2MSU9</accession>